<reference evidence="8" key="1">
    <citation type="submission" date="2015-10" db="EMBL/GenBank/DDBJ databases">
        <authorList>
            <person name="Regsiter A."/>
            <person name="william w."/>
        </authorList>
    </citation>
    <scope>NUCLEOTIDE SEQUENCE</scope>
    <source>
        <strain evidence="8">Montdore</strain>
    </source>
</reference>
<protein>
    <recommendedName>
        <fullName evidence="6">37S ribosomal protein S25, mitochondrial</fullName>
    </recommendedName>
</protein>
<dbReference type="GO" id="GO:0003735">
    <property type="term" value="F:structural constituent of ribosome"/>
    <property type="evidence" value="ECO:0007669"/>
    <property type="project" value="UniProtKB-UniRule"/>
</dbReference>
<evidence type="ECO:0000256" key="1">
    <source>
        <dbReference type="ARBA" id="ARBA00004173"/>
    </source>
</evidence>
<sequence>MINLRRFRSIRVHLNASQMLDAGRLQEEPAWYRAVSSIPPTTSLVRTTPPQLRERKNPWTKNHRPSRMYMPQKIEYPEDKLRTQFYRDHPWELARPRILVENDGKDYLKYDWSKMPQKGKPLDGESVVQRQLWLREHIPDMSAERAYDVARKEFYDLRLQEDIERRIAIEEARACGATFGKTYLELGIEMEEKYLEQWRKDTIAFILKRRQRQSTFKVIEFTPASAEEGFIPASEAEEGEGGETAGAEKAATATPYPLFT</sequence>
<keyword evidence="9" id="KW-1185">Reference proteome</keyword>
<keyword evidence="5 6" id="KW-0687">Ribonucleoprotein</keyword>
<dbReference type="Pfam" id="PF13741">
    <property type="entry name" value="MRP-S25"/>
    <property type="match status" value="1"/>
</dbReference>
<comment type="subunit">
    <text evidence="6">Component of the mitochondrial small ribosomal subunit.</text>
</comment>
<gene>
    <name evidence="8" type="ORF">GSTUAT00006510001</name>
</gene>
<evidence type="ECO:0000256" key="6">
    <source>
        <dbReference type="PIRNR" id="PIRNR029764"/>
    </source>
</evidence>
<evidence type="ECO:0000256" key="7">
    <source>
        <dbReference type="SAM" id="MobiDB-lite"/>
    </source>
</evidence>
<dbReference type="EMBL" id="LN891083">
    <property type="protein sequence ID" value="CUS09388.1"/>
    <property type="molecule type" value="Genomic_DNA"/>
</dbReference>
<keyword evidence="4 6" id="KW-0496">Mitochondrion</keyword>
<feature type="region of interest" description="Disordered" evidence="7">
    <location>
        <begin position="42"/>
        <end position="65"/>
    </location>
</feature>
<dbReference type="AlphaFoldDB" id="A0A292PRY2"/>
<dbReference type="PIRSF" id="PIRSF029764">
    <property type="entry name" value="RSM25"/>
    <property type="match status" value="1"/>
</dbReference>
<feature type="compositionally biased region" description="Low complexity" evidence="7">
    <location>
        <begin position="245"/>
        <end position="254"/>
    </location>
</feature>
<dbReference type="InterPro" id="IPR016939">
    <property type="entry name" value="Ribosomal_mS23_fun"/>
</dbReference>
<accession>A0A292PRY2</accession>
<keyword evidence="3 6" id="KW-0689">Ribosomal protein</keyword>
<dbReference type="PANTHER" id="PTHR37799:SF1">
    <property type="entry name" value="SMALL RIBOSOMAL SUBUNIT PROTEIN MS23"/>
    <property type="match status" value="1"/>
</dbReference>
<name>A0A292PRY2_9PEZI</name>
<dbReference type="Proteomes" id="UP001412239">
    <property type="component" value="Unassembled WGS sequence"/>
</dbReference>
<evidence type="ECO:0000256" key="5">
    <source>
        <dbReference type="ARBA" id="ARBA00023274"/>
    </source>
</evidence>
<evidence type="ECO:0000256" key="3">
    <source>
        <dbReference type="ARBA" id="ARBA00022980"/>
    </source>
</evidence>
<comment type="subcellular location">
    <subcellularLocation>
        <location evidence="1 6">Mitochondrion</location>
    </subcellularLocation>
</comment>
<dbReference type="PANTHER" id="PTHR37799">
    <property type="entry name" value="37S RIBOSOMAL PROTEIN S25, MITOCHONDRIAL"/>
    <property type="match status" value="1"/>
</dbReference>
<dbReference type="GO" id="GO:0005763">
    <property type="term" value="C:mitochondrial small ribosomal subunit"/>
    <property type="evidence" value="ECO:0007669"/>
    <property type="project" value="UniProtKB-UniRule"/>
</dbReference>
<comment type="similarity">
    <text evidence="2">Belongs to the mitochondrion-specific ribosomal protein mS23 family.</text>
</comment>
<evidence type="ECO:0000313" key="8">
    <source>
        <dbReference type="EMBL" id="CUS09388.1"/>
    </source>
</evidence>
<organism evidence="8 9">
    <name type="scientific">Tuber aestivum</name>
    <name type="common">summer truffle</name>
    <dbReference type="NCBI Taxonomy" id="59557"/>
    <lineage>
        <taxon>Eukaryota</taxon>
        <taxon>Fungi</taxon>
        <taxon>Dikarya</taxon>
        <taxon>Ascomycota</taxon>
        <taxon>Pezizomycotina</taxon>
        <taxon>Pezizomycetes</taxon>
        <taxon>Pezizales</taxon>
        <taxon>Tuberaceae</taxon>
        <taxon>Tuber</taxon>
    </lineage>
</organism>
<evidence type="ECO:0000256" key="2">
    <source>
        <dbReference type="ARBA" id="ARBA00009864"/>
    </source>
</evidence>
<feature type="region of interest" description="Disordered" evidence="7">
    <location>
        <begin position="232"/>
        <end position="260"/>
    </location>
</feature>
<dbReference type="InterPro" id="IPR059242">
    <property type="entry name" value="mS23_dom"/>
</dbReference>
<evidence type="ECO:0000313" key="9">
    <source>
        <dbReference type="Proteomes" id="UP001412239"/>
    </source>
</evidence>
<dbReference type="CDD" id="cd23701">
    <property type="entry name" value="At1g26750"/>
    <property type="match status" value="1"/>
</dbReference>
<evidence type="ECO:0000256" key="4">
    <source>
        <dbReference type="ARBA" id="ARBA00023128"/>
    </source>
</evidence>
<proteinExistence type="inferred from homology"/>